<evidence type="ECO:0000313" key="2">
    <source>
        <dbReference type="EMBL" id="PWI73461.1"/>
    </source>
</evidence>
<feature type="compositionally biased region" description="Basic and acidic residues" evidence="1">
    <location>
        <begin position="605"/>
        <end position="617"/>
    </location>
</feature>
<feature type="compositionally biased region" description="Gly residues" evidence="1">
    <location>
        <begin position="66"/>
        <end position="76"/>
    </location>
</feature>
<accession>A0A2U3EG26</accession>
<gene>
    <name evidence="2" type="ORF">PCL_08737</name>
</gene>
<sequence length="750" mass="79469">MYLARAKDGHGAWRRPRLWGVGSLASRANRRDAHRHPSKDGCVVVATAAAMAAADDDGRRAVVRRGSGGNGNGGGGGEDDQDDDDNSVHPCHPGQAWQIEAESEHSHRLDDPHVCVRVGARAWCLRVRLCATVPAGKTTFPHRSMNGRTVGQSQTEPHRSPSARPSLVPLAPRQAGPLVPHAREGGTRILMRNKRDAATVQAAGGRGRHGMDASRPAPSCRGVHVAPAHHRRWLKRRAMARRRMRARAGWRTGRASHDTVLNITVYVKATEHDISAGCTDPPVGRPAVGSRLEWRAAKVPTPQPVIRDHRGRCCMDGSWVDSVPQPMSVDRTKGGRRTDQLTCLWPAQESTPRDEAGEHREPPKDGGGVVHRFGGIKARHDGTLTGGPAQRCAKQTSQTWTGMLGAPTSGIEAAAAIACMGCNPWHGMAWHVGILGVGAVANAKRVIVPTSHLLGPVPPAVVQRSQVRDAIPSTAGKRARRRAAQLALRATLASGGALFRCAIGDGPHWTLDASTASRAQSPGGALPWPATAAQPKPARPLSPWRRSHREVLAADRGGGSSVSSSEQLPAPVLCSYDQVPRSTSAALPRSLAPKKGGRAGGRRSAGRDEREERRQEGEGGGMPRCSARTGHTWFEAIAPAMGFESSSAASSQVLHVGFDRIGHETTRSSRRAGELPLSPYARPAAPRWNFTGGNWNSAASHPPPLPSPRGGASALDDATAAASAAANYGTAADTHTYAHTSNGTRISPGD</sequence>
<feature type="region of interest" description="Disordered" evidence="1">
    <location>
        <begin position="55"/>
        <end position="93"/>
    </location>
</feature>
<proteinExistence type="predicted"/>
<feature type="region of interest" description="Disordered" evidence="1">
    <location>
        <begin position="584"/>
        <end position="627"/>
    </location>
</feature>
<feature type="region of interest" description="Disordered" evidence="1">
    <location>
        <begin position="348"/>
        <end position="370"/>
    </location>
</feature>
<organism evidence="2 3">
    <name type="scientific">Purpureocillium lilacinum</name>
    <name type="common">Paecilomyces lilacinus</name>
    <dbReference type="NCBI Taxonomy" id="33203"/>
    <lineage>
        <taxon>Eukaryota</taxon>
        <taxon>Fungi</taxon>
        <taxon>Dikarya</taxon>
        <taxon>Ascomycota</taxon>
        <taxon>Pezizomycotina</taxon>
        <taxon>Sordariomycetes</taxon>
        <taxon>Hypocreomycetidae</taxon>
        <taxon>Hypocreales</taxon>
        <taxon>Ophiocordycipitaceae</taxon>
        <taxon>Purpureocillium</taxon>
    </lineage>
</organism>
<dbReference type="AlphaFoldDB" id="A0A2U3EG26"/>
<comment type="caution">
    <text evidence="2">The sequence shown here is derived from an EMBL/GenBank/DDBJ whole genome shotgun (WGS) entry which is preliminary data.</text>
</comment>
<dbReference type="Proteomes" id="UP000245956">
    <property type="component" value="Unassembled WGS sequence"/>
</dbReference>
<protein>
    <submittedName>
        <fullName evidence="2">Uncharacterized protein</fullName>
    </submittedName>
</protein>
<evidence type="ECO:0000313" key="3">
    <source>
        <dbReference type="Proteomes" id="UP000245956"/>
    </source>
</evidence>
<dbReference type="EMBL" id="LCWV01000004">
    <property type="protein sequence ID" value="PWI73461.1"/>
    <property type="molecule type" value="Genomic_DNA"/>
</dbReference>
<feature type="compositionally biased region" description="Basic and acidic residues" evidence="1">
    <location>
        <begin position="351"/>
        <end position="364"/>
    </location>
</feature>
<feature type="compositionally biased region" description="Polar residues" evidence="1">
    <location>
        <begin position="737"/>
        <end position="750"/>
    </location>
</feature>
<name>A0A2U3EG26_PURLI</name>
<evidence type="ECO:0000256" key="1">
    <source>
        <dbReference type="SAM" id="MobiDB-lite"/>
    </source>
</evidence>
<feature type="region of interest" description="Disordered" evidence="1">
    <location>
        <begin position="201"/>
        <end position="224"/>
    </location>
</feature>
<feature type="region of interest" description="Disordered" evidence="1">
    <location>
        <begin position="513"/>
        <end position="545"/>
    </location>
</feature>
<feature type="region of interest" description="Disordered" evidence="1">
    <location>
        <begin position="692"/>
        <end position="750"/>
    </location>
</feature>
<feature type="region of interest" description="Disordered" evidence="1">
    <location>
        <begin position="141"/>
        <end position="181"/>
    </location>
</feature>
<reference evidence="2 3" key="1">
    <citation type="journal article" date="2016" name="Front. Microbiol.">
        <title>Genome and transcriptome sequences reveal the specific parasitism of the nematophagous Purpureocillium lilacinum 36-1.</title>
        <authorList>
            <person name="Xie J."/>
            <person name="Li S."/>
            <person name="Mo C."/>
            <person name="Xiao X."/>
            <person name="Peng D."/>
            <person name="Wang G."/>
            <person name="Xiao Y."/>
        </authorList>
    </citation>
    <scope>NUCLEOTIDE SEQUENCE [LARGE SCALE GENOMIC DNA]</scope>
    <source>
        <strain evidence="2 3">36-1</strain>
    </source>
</reference>
<feature type="compositionally biased region" description="Low complexity" evidence="1">
    <location>
        <begin position="708"/>
        <end position="734"/>
    </location>
</feature>
<feature type="compositionally biased region" description="Polar residues" evidence="1">
    <location>
        <begin position="146"/>
        <end position="155"/>
    </location>
</feature>